<dbReference type="GO" id="GO:0016471">
    <property type="term" value="C:vacuolar proton-transporting V-type ATPase complex"/>
    <property type="evidence" value="ECO:0007669"/>
    <property type="project" value="TreeGrafter"/>
</dbReference>
<evidence type="ECO:0000256" key="2">
    <source>
        <dbReference type="ARBA" id="ARBA00009904"/>
    </source>
</evidence>
<evidence type="ECO:0000256" key="5">
    <source>
        <dbReference type="ARBA" id="ARBA00022989"/>
    </source>
</evidence>
<dbReference type="PANTHER" id="PTHR11629">
    <property type="entry name" value="VACUOLAR PROTON ATPASES"/>
    <property type="match status" value="1"/>
</dbReference>
<dbReference type="GO" id="GO:0046961">
    <property type="term" value="F:proton-transporting ATPase activity, rotational mechanism"/>
    <property type="evidence" value="ECO:0007669"/>
    <property type="project" value="InterPro"/>
</dbReference>
<accession>A0A2J0Q7Q5</accession>
<comment type="similarity">
    <text evidence="2">Belongs to the V-ATPase 116 kDa subunit family.</text>
</comment>
<keyword evidence="3" id="KW-0813">Transport</keyword>
<dbReference type="GO" id="GO:0033179">
    <property type="term" value="C:proton-transporting V-type ATPase, V0 domain"/>
    <property type="evidence" value="ECO:0007669"/>
    <property type="project" value="InterPro"/>
</dbReference>
<evidence type="ECO:0000313" key="11">
    <source>
        <dbReference type="Proteomes" id="UP000228496"/>
    </source>
</evidence>
<keyword evidence="6" id="KW-0406">Ion transport</keyword>
<feature type="transmembrane region" description="Helical" evidence="9">
    <location>
        <begin position="355"/>
        <end position="385"/>
    </location>
</feature>
<evidence type="ECO:0000256" key="9">
    <source>
        <dbReference type="SAM" id="Phobius"/>
    </source>
</evidence>
<sequence length="653" mass="73110">MCSVLADIVKIKITALEKEHDEILKKIQELEVVQIESEKDGGEEIRSHIVSGLDYNIAELRFALDFIALYKPPQKGIKKFLESGIFISRKDAIKTAESFDYQTVVKESKDLEEQINKRVNLIDKNNSEINILRPWHSLNIIPGKELPAGYKISFILLSEKSVDEFSDNISRDLPFSAFEKTNIENQELYSYVIHKEEDEDKLKALFETMQVREMELPKLDMGVSEYVENLNNKIKESSTELNDLKKEAGKLSRHERELKIVHDFLSWQKMRAENEQKEGKTNSTFTIYGWIDKENIDELNVSLAQITTLYHIEEIGANDEEVPPVKFKNTWSKPFESVTSLYGMPQPSEPDPTPFLAPFFTLFFGLAITDAGYGIVLALISYLAVKIFKIPKEDRGLFGVVFWGGIASVVLGAVFGGWFGVELSKMPGFLRGPLESMQILNPLENPIAILYLSLVLGIIQVLFGLGINTWWQIKKGKIKSALLGSGLWLIGLISLLVFAASSGGLLPVALAVPFKYLTLLIAVGIVVSKWMAEKNKLLGLPIGVLGLYDVVGYFSDVLSYSRLLALGLTTSIIGMVVNIVAGLAMEMPFVGWLAGLLVLIGGHVFNIGINALGAFIHSGRLQYIEFFPKFMEGGGRAFQPMKMESKYIQFNEK</sequence>
<dbReference type="InterPro" id="IPR002490">
    <property type="entry name" value="V-ATPase_116kDa_su"/>
</dbReference>
<keyword evidence="8" id="KW-0175">Coiled coil</keyword>
<evidence type="ECO:0000256" key="8">
    <source>
        <dbReference type="SAM" id="Coils"/>
    </source>
</evidence>
<protein>
    <submittedName>
        <fullName evidence="10">Uncharacterized protein</fullName>
    </submittedName>
</protein>
<name>A0A2J0Q7Q5_9BACT</name>
<feature type="transmembrane region" description="Helical" evidence="9">
    <location>
        <begin position="590"/>
        <end position="616"/>
    </location>
</feature>
<reference evidence="10 11" key="1">
    <citation type="submission" date="2017-09" db="EMBL/GenBank/DDBJ databases">
        <title>Depth-based differentiation of microbial function through sediment-hosted aquifers and enrichment of novel symbionts in the deep terrestrial subsurface.</title>
        <authorList>
            <person name="Probst A.J."/>
            <person name="Ladd B."/>
            <person name="Jarett J.K."/>
            <person name="Geller-Mcgrath D.E."/>
            <person name="Sieber C.M."/>
            <person name="Emerson J.B."/>
            <person name="Anantharaman K."/>
            <person name="Thomas B.C."/>
            <person name="Malmstrom R."/>
            <person name="Stieglmeier M."/>
            <person name="Klingl A."/>
            <person name="Woyke T."/>
            <person name="Ryan C.M."/>
            <person name="Banfield J.F."/>
        </authorList>
    </citation>
    <scope>NUCLEOTIDE SEQUENCE [LARGE SCALE GENOMIC DNA]</scope>
    <source>
        <strain evidence="10">CG10_big_fil_rev_8_21_14_0_10_36_16</strain>
    </source>
</reference>
<dbReference type="GO" id="GO:0051117">
    <property type="term" value="F:ATPase binding"/>
    <property type="evidence" value="ECO:0007669"/>
    <property type="project" value="TreeGrafter"/>
</dbReference>
<feature type="coiled-coil region" evidence="8">
    <location>
        <begin position="227"/>
        <end position="254"/>
    </location>
</feature>
<gene>
    <name evidence="10" type="ORF">COV29_02455</name>
</gene>
<dbReference type="CDD" id="cd06174">
    <property type="entry name" value="MFS"/>
    <property type="match status" value="1"/>
</dbReference>
<feature type="transmembrane region" description="Helical" evidence="9">
    <location>
        <begin position="480"/>
        <end position="499"/>
    </location>
</feature>
<evidence type="ECO:0000256" key="4">
    <source>
        <dbReference type="ARBA" id="ARBA00022692"/>
    </source>
</evidence>
<feature type="transmembrane region" description="Helical" evidence="9">
    <location>
        <begin position="447"/>
        <end position="468"/>
    </location>
</feature>
<dbReference type="Proteomes" id="UP000228496">
    <property type="component" value="Unassembled WGS sequence"/>
</dbReference>
<dbReference type="GO" id="GO:0007035">
    <property type="term" value="P:vacuolar acidification"/>
    <property type="evidence" value="ECO:0007669"/>
    <property type="project" value="TreeGrafter"/>
</dbReference>
<feature type="transmembrane region" description="Helical" evidence="9">
    <location>
        <begin position="397"/>
        <end position="421"/>
    </location>
</feature>
<keyword evidence="4 9" id="KW-0812">Transmembrane</keyword>
<keyword evidence="5 9" id="KW-1133">Transmembrane helix</keyword>
<organism evidence="10 11">
    <name type="scientific">Candidatus Yanofskybacteria bacterium CG10_big_fil_rev_8_21_14_0_10_36_16</name>
    <dbReference type="NCBI Taxonomy" id="1975096"/>
    <lineage>
        <taxon>Bacteria</taxon>
        <taxon>Candidatus Yanofskyibacteriota</taxon>
    </lineage>
</organism>
<evidence type="ECO:0000256" key="6">
    <source>
        <dbReference type="ARBA" id="ARBA00023065"/>
    </source>
</evidence>
<dbReference type="EMBL" id="PCXQ01000004">
    <property type="protein sequence ID" value="PJE51111.1"/>
    <property type="molecule type" value="Genomic_DNA"/>
</dbReference>
<evidence type="ECO:0000256" key="1">
    <source>
        <dbReference type="ARBA" id="ARBA00004141"/>
    </source>
</evidence>
<dbReference type="PANTHER" id="PTHR11629:SF63">
    <property type="entry name" value="V-TYPE PROTON ATPASE SUBUNIT A"/>
    <property type="match status" value="1"/>
</dbReference>
<evidence type="ECO:0000256" key="7">
    <source>
        <dbReference type="ARBA" id="ARBA00023136"/>
    </source>
</evidence>
<keyword evidence="7 9" id="KW-0472">Membrane</keyword>
<evidence type="ECO:0000256" key="3">
    <source>
        <dbReference type="ARBA" id="ARBA00022448"/>
    </source>
</evidence>
<feature type="transmembrane region" description="Helical" evidence="9">
    <location>
        <begin position="505"/>
        <end position="527"/>
    </location>
</feature>
<evidence type="ECO:0000313" key="10">
    <source>
        <dbReference type="EMBL" id="PJE51111.1"/>
    </source>
</evidence>
<feature type="transmembrane region" description="Helical" evidence="9">
    <location>
        <begin position="563"/>
        <end position="584"/>
    </location>
</feature>
<comment type="subcellular location">
    <subcellularLocation>
        <location evidence="1">Membrane</location>
        <topology evidence="1">Multi-pass membrane protein</topology>
    </subcellularLocation>
</comment>
<comment type="caution">
    <text evidence="10">The sequence shown here is derived from an EMBL/GenBank/DDBJ whole genome shotgun (WGS) entry which is preliminary data.</text>
</comment>
<dbReference type="AlphaFoldDB" id="A0A2J0Q7Q5"/>
<dbReference type="Pfam" id="PF01496">
    <property type="entry name" value="V_ATPase_I"/>
    <property type="match status" value="1"/>
</dbReference>
<proteinExistence type="inferred from homology"/>